<feature type="compositionally biased region" description="Basic and acidic residues" evidence="1">
    <location>
        <begin position="11"/>
        <end position="21"/>
    </location>
</feature>
<evidence type="ECO:0000256" key="1">
    <source>
        <dbReference type="SAM" id="MobiDB-lite"/>
    </source>
</evidence>
<feature type="compositionally biased region" description="Low complexity" evidence="1">
    <location>
        <begin position="22"/>
        <end position="31"/>
    </location>
</feature>
<evidence type="ECO:0000259" key="2">
    <source>
        <dbReference type="PROSITE" id="PS51186"/>
    </source>
</evidence>
<dbReference type="InterPro" id="IPR016181">
    <property type="entry name" value="Acyl_CoA_acyltransferase"/>
</dbReference>
<comment type="caution">
    <text evidence="3">The sequence shown here is derived from an EMBL/GenBank/DDBJ whole genome shotgun (WGS) entry which is preliminary data.</text>
</comment>
<keyword evidence="4" id="KW-1185">Reference proteome</keyword>
<evidence type="ECO:0000313" key="4">
    <source>
        <dbReference type="Proteomes" id="UP001499993"/>
    </source>
</evidence>
<evidence type="ECO:0000313" key="3">
    <source>
        <dbReference type="EMBL" id="GAA4929296.1"/>
    </source>
</evidence>
<gene>
    <name evidence="3" type="ORF">GCM10023224_05990</name>
</gene>
<feature type="region of interest" description="Disordered" evidence="1">
    <location>
        <begin position="1"/>
        <end position="47"/>
    </location>
</feature>
<dbReference type="Proteomes" id="UP001499993">
    <property type="component" value="Unassembled WGS sequence"/>
</dbReference>
<accession>A0ABP9G5W9</accession>
<name>A0ABP9G5W9_9ACTN</name>
<feature type="domain" description="N-acetyltransferase" evidence="2">
    <location>
        <begin position="43"/>
        <end position="201"/>
    </location>
</feature>
<organism evidence="3 4">
    <name type="scientific">Streptomonospora halophila</name>
    <dbReference type="NCBI Taxonomy" id="427369"/>
    <lineage>
        <taxon>Bacteria</taxon>
        <taxon>Bacillati</taxon>
        <taxon>Actinomycetota</taxon>
        <taxon>Actinomycetes</taxon>
        <taxon>Streptosporangiales</taxon>
        <taxon>Nocardiopsidaceae</taxon>
        <taxon>Streptomonospora</taxon>
    </lineage>
</organism>
<dbReference type="SUPFAM" id="SSF55729">
    <property type="entry name" value="Acyl-CoA N-acyltransferases (Nat)"/>
    <property type="match status" value="1"/>
</dbReference>
<dbReference type="InterPro" id="IPR000182">
    <property type="entry name" value="GNAT_dom"/>
</dbReference>
<sequence length="220" mass="24169">MLAAGSAGPHAAEREAERESPAPDMRAPRSARSSRPRRGRPVFTMRPATAADVPGVAAMLRARCDWMEERGIPSWRGSVDDLAGQAANGAMWVLGDGGGRTVGCTTVLPRAPATDWTPDEVAEPSLYLFTTATDPAYREHRPGTLIALWAVDRAARHGRSWVRRGCYDPALARYYQQQGFTLVRERPREGLRLYLLARRAEHLDLGVLGPARDSAALRDR</sequence>
<dbReference type="Gene3D" id="3.40.630.30">
    <property type="match status" value="1"/>
</dbReference>
<reference evidence="4" key="1">
    <citation type="journal article" date="2019" name="Int. J. Syst. Evol. Microbiol.">
        <title>The Global Catalogue of Microorganisms (GCM) 10K type strain sequencing project: providing services to taxonomists for standard genome sequencing and annotation.</title>
        <authorList>
            <consortium name="The Broad Institute Genomics Platform"/>
            <consortium name="The Broad Institute Genome Sequencing Center for Infectious Disease"/>
            <person name="Wu L."/>
            <person name="Ma J."/>
        </authorList>
    </citation>
    <scope>NUCLEOTIDE SEQUENCE [LARGE SCALE GENOMIC DNA]</scope>
    <source>
        <strain evidence="4">JCM 18123</strain>
    </source>
</reference>
<protein>
    <recommendedName>
        <fullName evidence="2">N-acetyltransferase domain-containing protein</fullName>
    </recommendedName>
</protein>
<dbReference type="PROSITE" id="PS51186">
    <property type="entry name" value="GNAT"/>
    <property type="match status" value="1"/>
</dbReference>
<dbReference type="EMBL" id="BAABIK010000002">
    <property type="protein sequence ID" value="GAA4929296.1"/>
    <property type="molecule type" value="Genomic_DNA"/>
</dbReference>
<proteinExistence type="predicted"/>